<feature type="chain" id="PRO_5031307960" description="Lipoprotein" evidence="1">
    <location>
        <begin position="27"/>
        <end position="150"/>
    </location>
</feature>
<comment type="caution">
    <text evidence="2">The sequence shown here is derived from an EMBL/GenBank/DDBJ whole genome shotgun (WGS) entry which is preliminary data.</text>
</comment>
<dbReference type="RefSeq" id="WP_160410055.1">
    <property type="nucleotide sequence ID" value="NZ_WSES01000007.1"/>
</dbReference>
<dbReference type="AlphaFoldDB" id="A0A7X3G383"/>
<proteinExistence type="predicted"/>
<keyword evidence="1" id="KW-0732">Signal</keyword>
<protein>
    <recommendedName>
        <fullName evidence="4">Lipoprotein</fullName>
    </recommendedName>
</protein>
<gene>
    <name evidence="2" type="ORF">GPY61_22905</name>
</gene>
<name>A0A7X3G383_9BURK</name>
<accession>A0A7X3G383</accession>
<dbReference type="Proteomes" id="UP000443353">
    <property type="component" value="Unassembled WGS sequence"/>
</dbReference>
<feature type="signal peptide" evidence="1">
    <location>
        <begin position="1"/>
        <end position="26"/>
    </location>
</feature>
<dbReference type="EMBL" id="WSES01000007">
    <property type="protein sequence ID" value="MVW62784.1"/>
    <property type="molecule type" value="Genomic_DNA"/>
</dbReference>
<evidence type="ECO:0000313" key="3">
    <source>
        <dbReference type="Proteomes" id="UP000443353"/>
    </source>
</evidence>
<evidence type="ECO:0000256" key="1">
    <source>
        <dbReference type="SAM" id="SignalP"/>
    </source>
</evidence>
<evidence type="ECO:0008006" key="4">
    <source>
        <dbReference type="Google" id="ProtNLM"/>
    </source>
</evidence>
<sequence length="150" mass="16178">MAERVMSCARLVAVVAGLGCSSPVLADPVPFAGRWLADDQAASPYTTLTVKGDTIAWHGRDKSVPRCVRQFAVRQEKPGTVYVNARGTKFVAGAKGSIPTYLLQLDDGTCGSGGSAVRINYPLIYDTQHIELIEYAAGKPIGARRFHRKK</sequence>
<keyword evidence="3" id="KW-1185">Reference proteome</keyword>
<reference evidence="2 3" key="1">
    <citation type="submission" date="2019-12" db="EMBL/GenBank/DDBJ databases">
        <authorList>
            <person name="Li C."/>
            <person name="Zhao J."/>
        </authorList>
    </citation>
    <scope>NUCLEOTIDE SEQUENCE [LARGE SCALE GENOMIC DNA]</scope>
    <source>
        <strain evidence="2 3">NEAU-DD11</strain>
    </source>
</reference>
<evidence type="ECO:0000313" key="2">
    <source>
        <dbReference type="EMBL" id="MVW62784.1"/>
    </source>
</evidence>
<organism evidence="2 3">
    <name type="scientific">Massilia cellulosiltytica</name>
    <dbReference type="NCBI Taxonomy" id="2683234"/>
    <lineage>
        <taxon>Bacteria</taxon>
        <taxon>Pseudomonadati</taxon>
        <taxon>Pseudomonadota</taxon>
        <taxon>Betaproteobacteria</taxon>
        <taxon>Burkholderiales</taxon>
        <taxon>Oxalobacteraceae</taxon>
        <taxon>Telluria group</taxon>
        <taxon>Massilia</taxon>
    </lineage>
</organism>